<dbReference type="GO" id="GO:0035735">
    <property type="term" value="P:intraciliary transport involved in cilium assembly"/>
    <property type="evidence" value="ECO:0007669"/>
    <property type="project" value="TreeGrafter"/>
</dbReference>
<evidence type="ECO:0000313" key="2">
    <source>
        <dbReference type="EMBL" id="TMS34832.1"/>
    </source>
</evidence>
<dbReference type="OrthoDB" id="444379at2759"/>
<keyword evidence="3" id="KW-1185">Reference proteome</keyword>
<feature type="coiled-coil region" evidence="1">
    <location>
        <begin position="284"/>
        <end position="394"/>
    </location>
</feature>
<evidence type="ECO:0000256" key="1">
    <source>
        <dbReference type="SAM" id="Coils"/>
    </source>
</evidence>
<comment type="caution">
    <text evidence="2">The sequence shown here is derived from an EMBL/GenBank/DDBJ whole genome shotgun (WGS) entry which is preliminary data.</text>
</comment>
<proteinExistence type="predicted"/>
<dbReference type="Proteomes" id="UP000298663">
    <property type="component" value="Unassembled WGS sequence"/>
</dbReference>
<dbReference type="AlphaFoldDB" id="A0A4U8UP88"/>
<feature type="coiled-coil region" evidence="1">
    <location>
        <begin position="5"/>
        <end position="126"/>
    </location>
</feature>
<protein>
    <submittedName>
        <fullName evidence="2">Uncharacterized protein</fullName>
    </submittedName>
</protein>
<dbReference type="InterPro" id="IPR029602">
    <property type="entry name" value="IFT74"/>
</dbReference>
<reference evidence="2 3" key="2">
    <citation type="journal article" date="2019" name="G3 (Bethesda)">
        <title>Hybrid Assembly of the Genome of the Entomopathogenic Nematode Steinernema carpocapsae Identifies the X-Chromosome.</title>
        <authorList>
            <person name="Serra L."/>
            <person name="Macchietto M."/>
            <person name="Macias-Munoz A."/>
            <person name="McGill C.J."/>
            <person name="Rodriguez I.M."/>
            <person name="Rodriguez B."/>
            <person name="Murad R."/>
            <person name="Mortazavi A."/>
        </authorList>
    </citation>
    <scope>NUCLEOTIDE SEQUENCE [LARGE SCALE GENOMIC DNA]</scope>
    <source>
        <strain evidence="2 3">ALL</strain>
    </source>
</reference>
<organism evidence="2 3">
    <name type="scientific">Steinernema carpocapsae</name>
    <name type="common">Entomopathogenic nematode</name>
    <dbReference type="NCBI Taxonomy" id="34508"/>
    <lineage>
        <taxon>Eukaryota</taxon>
        <taxon>Metazoa</taxon>
        <taxon>Ecdysozoa</taxon>
        <taxon>Nematoda</taxon>
        <taxon>Chromadorea</taxon>
        <taxon>Rhabditida</taxon>
        <taxon>Tylenchina</taxon>
        <taxon>Panagrolaimomorpha</taxon>
        <taxon>Strongyloidoidea</taxon>
        <taxon>Steinernematidae</taxon>
        <taxon>Steinernema</taxon>
    </lineage>
</organism>
<dbReference type="PANTHER" id="PTHR31432:SF0">
    <property type="entry name" value="INTRAFLAGELLAR TRANSPORT PROTEIN 74 HOMOLOG"/>
    <property type="match status" value="1"/>
</dbReference>
<accession>A0A4U8UP88</accession>
<sequence length="423" mass="48318">MEIELSELREKNGELNQIVEEALMARKTKEDEVKRLQSAVAEQKKENAALINSIDPEMRDAYEQLKEEAEGLKAQVREKQKDLQEVAAAKAKLDEEVAKSPLKHEAVLLYERLNELITKKNDIEREMKSEGTPEDLRERFVDQIKKINEGIGVIQKQTAEVKASIELAHEELREFQTEMATASNDRSERVRELKSREEHMDKFMETYPDARKGRLEELDNIGTEVIKLLTLIALNKHKVEVIEPVSTIDDEMVNDLLNSSASADELQSVHLSIQEEMASLSTLRYQLKEDIGNLTERRRQLSAQFRSHGDEGGGQRTKLSSQLEAVNRRLRAAEADLPDVEGRLEQLLEEQSHFNDKFSGNEHFPKLRALQAELRTLTNGNADLKKDLNSVEAETNYDALKEESANSEPFIRFCGYNANTMLF</sequence>
<dbReference type="PANTHER" id="PTHR31432">
    <property type="entry name" value="INTRAFLAGELLAR TRANSPORT PROTEIN 74 HOMOLOG"/>
    <property type="match status" value="1"/>
</dbReference>
<dbReference type="STRING" id="34508.A0A4U8UP88"/>
<evidence type="ECO:0000313" key="3">
    <source>
        <dbReference type="Proteomes" id="UP000298663"/>
    </source>
</evidence>
<name>A0A4U8UP88_STECR</name>
<keyword evidence="1" id="KW-0175">Coiled coil</keyword>
<dbReference type="GO" id="GO:0030992">
    <property type="term" value="C:intraciliary transport particle B"/>
    <property type="evidence" value="ECO:0007669"/>
    <property type="project" value="InterPro"/>
</dbReference>
<reference evidence="2 3" key="1">
    <citation type="journal article" date="2015" name="Genome Biol.">
        <title>Comparative genomics of Steinernema reveals deeply conserved gene regulatory networks.</title>
        <authorList>
            <person name="Dillman A.R."/>
            <person name="Macchietto M."/>
            <person name="Porter C.F."/>
            <person name="Rogers A."/>
            <person name="Williams B."/>
            <person name="Antoshechkin I."/>
            <person name="Lee M.M."/>
            <person name="Goodwin Z."/>
            <person name="Lu X."/>
            <person name="Lewis E.E."/>
            <person name="Goodrich-Blair H."/>
            <person name="Stock S.P."/>
            <person name="Adams B.J."/>
            <person name="Sternberg P.W."/>
            <person name="Mortazavi A."/>
        </authorList>
    </citation>
    <scope>NUCLEOTIDE SEQUENCE [LARGE SCALE GENOMIC DNA]</scope>
    <source>
        <strain evidence="2 3">ALL</strain>
    </source>
</reference>
<dbReference type="GO" id="GO:0048487">
    <property type="term" value="F:beta-tubulin binding"/>
    <property type="evidence" value="ECO:0007669"/>
    <property type="project" value="InterPro"/>
</dbReference>
<gene>
    <name evidence="2" type="ORF">L596_002346</name>
</gene>
<dbReference type="EMBL" id="AZBU02000001">
    <property type="protein sequence ID" value="TMS34832.1"/>
    <property type="molecule type" value="Genomic_DNA"/>
</dbReference>
<dbReference type="GO" id="GO:0005929">
    <property type="term" value="C:cilium"/>
    <property type="evidence" value="ECO:0007669"/>
    <property type="project" value="TreeGrafter"/>
</dbReference>